<reference evidence="2 3" key="1">
    <citation type="submission" date="2020-10" db="EMBL/GenBank/DDBJ databases">
        <title>Sequencing the genomes of 1000 actinobacteria strains.</title>
        <authorList>
            <person name="Klenk H.-P."/>
        </authorList>
    </citation>
    <scope>NUCLEOTIDE SEQUENCE [LARGE SCALE GENOMIC DNA]</scope>
    <source>
        <strain evidence="2 3">DSM 15666</strain>
    </source>
</reference>
<evidence type="ECO:0000256" key="1">
    <source>
        <dbReference type="SAM" id="Phobius"/>
    </source>
</evidence>
<gene>
    <name evidence="2" type="ORF">H4W27_001145</name>
</gene>
<organism evidence="2 3">
    <name type="scientific">Nesterenkonia lutea</name>
    <dbReference type="NCBI Taxonomy" id="272919"/>
    <lineage>
        <taxon>Bacteria</taxon>
        <taxon>Bacillati</taxon>
        <taxon>Actinomycetota</taxon>
        <taxon>Actinomycetes</taxon>
        <taxon>Micrococcales</taxon>
        <taxon>Micrococcaceae</taxon>
        <taxon>Nesterenkonia</taxon>
    </lineage>
</organism>
<feature type="transmembrane region" description="Helical" evidence="1">
    <location>
        <begin position="15"/>
        <end position="33"/>
    </location>
</feature>
<comment type="caution">
    <text evidence="2">The sequence shown here is derived from an EMBL/GenBank/DDBJ whole genome shotgun (WGS) entry which is preliminary data.</text>
</comment>
<dbReference type="Proteomes" id="UP000643525">
    <property type="component" value="Unassembled WGS sequence"/>
</dbReference>
<sequence length="53" mass="5730">MLGGVFLRGEIDSRGWAGIVLVVLSNGLSLLGGRRLRRRDKPIDLQADGVAVR</sequence>
<dbReference type="EMBL" id="JADBED010000001">
    <property type="protein sequence ID" value="MBE1524027.1"/>
    <property type="molecule type" value="Genomic_DNA"/>
</dbReference>
<keyword evidence="1" id="KW-0472">Membrane</keyword>
<name>A0ABR9JDM1_9MICC</name>
<proteinExistence type="predicted"/>
<keyword evidence="3" id="KW-1185">Reference proteome</keyword>
<keyword evidence="1" id="KW-0812">Transmembrane</keyword>
<evidence type="ECO:0000313" key="3">
    <source>
        <dbReference type="Proteomes" id="UP000643525"/>
    </source>
</evidence>
<protein>
    <submittedName>
        <fullName evidence="2">Uncharacterized protein</fullName>
    </submittedName>
</protein>
<accession>A0ABR9JDM1</accession>
<dbReference type="RefSeq" id="WP_192595097.1">
    <property type="nucleotide sequence ID" value="NZ_BAAALJ010000020.1"/>
</dbReference>
<keyword evidence="1" id="KW-1133">Transmembrane helix</keyword>
<evidence type="ECO:0000313" key="2">
    <source>
        <dbReference type="EMBL" id="MBE1524027.1"/>
    </source>
</evidence>